<evidence type="ECO:0000256" key="4">
    <source>
        <dbReference type="ARBA" id="ARBA00044911"/>
    </source>
</evidence>
<proteinExistence type="inferred from homology"/>
<accession>A0A914Y565</accession>
<dbReference type="AlphaFoldDB" id="A0A914Y565"/>
<dbReference type="GO" id="GO:0046872">
    <property type="term" value="F:metal ion binding"/>
    <property type="evidence" value="ECO:0007669"/>
    <property type="project" value="UniProtKB-KW"/>
</dbReference>
<dbReference type="Gene3D" id="3.90.850.10">
    <property type="entry name" value="Fumarylacetoacetase-like, C-terminal domain"/>
    <property type="match status" value="1"/>
</dbReference>
<evidence type="ECO:0000313" key="8">
    <source>
        <dbReference type="WBParaSite" id="PSU_v2.g1534.t1"/>
    </source>
</evidence>
<keyword evidence="2" id="KW-0479">Metal-binding</keyword>
<dbReference type="GO" id="GO:0018773">
    <property type="term" value="F:acetylpyruvate hydrolase activity"/>
    <property type="evidence" value="ECO:0007669"/>
    <property type="project" value="TreeGrafter"/>
</dbReference>
<protein>
    <recommendedName>
        <fullName evidence="5">oxaloacetate tautomerase</fullName>
        <ecNumber evidence="5">5.3.2.2</ecNumber>
    </recommendedName>
    <alternativeName>
        <fullName evidence="3">Fumarylacetoacetate hydrolase domain-containing protein 1</fullName>
    </alternativeName>
</protein>
<comment type="catalytic activity">
    <reaction evidence="4">
        <text>oxaloacetate = enol-oxaloacetate</text>
        <dbReference type="Rhea" id="RHEA:16021"/>
        <dbReference type="ChEBI" id="CHEBI:16452"/>
        <dbReference type="ChEBI" id="CHEBI:17479"/>
        <dbReference type="EC" id="5.3.2.2"/>
    </reaction>
    <physiologicalReaction direction="right-to-left" evidence="4">
        <dbReference type="Rhea" id="RHEA:16023"/>
    </physiologicalReaction>
</comment>
<dbReference type="GO" id="GO:0005739">
    <property type="term" value="C:mitochondrion"/>
    <property type="evidence" value="ECO:0007669"/>
    <property type="project" value="TreeGrafter"/>
</dbReference>
<dbReference type="WBParaSite" id="PSU_v2.g1534.t1">
    <property type="protein sequence ID" value="PSU_v2.g1534.t1"/>
    <property type="gene ID" value="PSU_v2.g1534"/>
</dbReference>
<organism evidence="7 8">
    <name type="scientific">Panagrolaimus superbus</name>
    <dbReference type="NCBI Taxonomy" id="310955"/>
    <lineage>
        <taxon>Eukaryota</taxon>
        <taxon>Metazoa</taxon>
        <taxon>Ecdysozoa</taxon>
        <taxon>Nematoda</taxon>
        <taxon>Chromadorea</taxon>
        <taxon>Rhabditida</taxon>
        <taxon>Tylenchina</taxon>
        <taxon>Panagrolaimomorpha</taxon>
        <taxon>Panagrolaimoidea</taxon>
        <taxon>Panagrolaimidae</taxon>
        <taxon>Panagrolaimus</taxon>
    </lineage>
</organism>
<dbReference type="InterPro" id="IPR011234">
    <property type="entry name" value="Fumarylacetoacetase-like_C"/>
</dbReference>
<dbReference type="SUPFAM" id="SSF56529">
    <property type="entry name" value="FAH"/>
    <property type="match status" value="1"/>
</dbReference>
<dbReference type="EC" id="5.3.2.2" evidence="5"/>
<dbReference type="PANTHER" id="PTHR11820">
    <property type="entry name" value="ACYLPYRUVASE"/>
    <property type="match status" value="1"/>
</dbReference>
<evidence type="ECO:0000256" key="5">
    <source>
        <dbReference type="ARBA" id="ARBA00044973"/>
    </source>
</evidence>
<name>A0A914Y565_9BILA</name>
<evidence type="ECO:0000313" key="7">
    <source>
        <dbReference type="Proteomes" id="UP000887577"/>
    </source>
</evidence>
<dbReference type="Pfam" id="PF01557">
    <property type="entry name" value="FAA_hydrolase"/>
    <property type="match status" value="1"/>
</dbReference>
<feature type="domain" description="Fumarylacetoacetase-like C-terminal" evidence="6">
    <location>
        <begin position="6"/>
        <end position="152"/>
    </location>
</feature>
<reference evidence="8" key="1">
    <citation type="submission" date="2022-11" db="UniProtKB">
        <authorList>
            <consortium name="WormBaseParasite"/>
        </authorList>
    </citation>
    <scope>IDENTIFICATION</scope>
</reference>
<evidence type="ECO:0000256" key="2">
    <source>
        <dbReference type="ARBA" id="ARBA00022723"/>
    </source>
</evidence>
<comment type="similarity">
    <text evidence="1">Belongs to the FAH family.</text>
</comment>
<evidence type="ECO:0000259" key="6">
    <source>
        <dbReference type="Pfam" id="PF01557"/>
    </source>
</evidence>
<evidence type="ECO:0000256" key="3">
    <source>
        <dbReference type="ARBA" id="ARBA00042340"/>
    </source>
</evidence>
<dbReference type="Proteomes" id="UP000887577">
    <property type="component" value="Unplaced"/>
</dbReference>
<sequence>MRHVGVVAEVHFGVIISKEANEISKDHALDYVNGYVVALNSRLRDDEFKKADDSKSSFATITDFKDSVVISNVITKELLPHPNAATIWASLNGKECQRANLTDARMSVQELIEKASQLKTLRAGDLVLSGTPAGSFYIKNGDTVEIGIEDVIRTEISVQKATEVTTTITMQEHEFRQKDKEFP</sequence>
<evidence type="ECO:0000256" key="1">
    <source>
        <dbReference type="ARBA" id="ARBA00010211"/>
    </source>
</evidence>
<dbReference type="GO" id="GO:0050163">
    <property type="term" value="F:oxaloacetate tautomerase activity"/>
    <property type="evidence" value="ECO:0007669"/>
    <property type="project" value="UniProtKB-EC"/>
</dbReference>
<dbReference type="InterPro" id="IPR036663">
    <property type="entry name" value="Fumarylacetoacetase_C_sf"/>
</dbReference>
<dbReference type="PANTHER" id="PTHR11820:SF7">
    <property type="entry name" value="ACYLPYRUVASE FAHD1, MITOCHONDRIAL"/>
    <property type="match status" value="1"/>
</dbReference>
<keyword evidence="7" id="KW-1185">Reference proteome</keyword>